<accession>A0A7X2NUP9</accession>
<dbReference type="CDD" id="cd01949">
    <property type="entry name" value="GGDEF"/>
    <property type="match status" value="1"/>
</dbReference>
<dbReference type="SUPFAM" id="SSF55073">
    <property type="entry name" value="Nucleotide cyclase"/>
    <property type="match status" value="1"/>
</dbReference>
<dbReference type="SMART" id="SM00267">
    <property type="entry name" value="GGDEF"/>
    <property type="match status" value="1"/>
</dbReference>
<dbReference type="PANTHER" id="PTHR45138">
    <property type="entry name" value="REGULATORY COMPONENTS OF SENSORY TRANSDUCTION SYSTEM"/>
    <property type="match status" value="1"/>
</dbReference>
<feature type="transmembrane region" description="Helical" evidence="1">
    <location>
        <begin position="72"/>
        <end position="93"/>
    </location>
</feature>
<dbReference type="AlphaFoldDB" id="A0A7X2NUP9"/>
<dbReference type="RefSeq" id="WP_154506008.1">
    <property type="nucleotide sequence ID" value="NZ_VUMN01000061.1"/>
</dbReference>
<keyword evidence="1" id="KW-0472">Membrane</keyword>
<dbReference type="GO" id="GO:1902201">
    <property type="term" value="P:negative regulation of bacterial-type flagellum-dependent cell motility"/>
    <property type="evidence" value="ECO:0007669"/>
    <property type="project" value="TreeGrafter"/>
</dbReference>
<dbReference type="InterPro" id="IPR029787">
    <property type="entry name" value="Nucleotide_cyclase"/>
</dbReference>
<feature type="transmembrane region" description="Helical" evidence="1">
    <location>
        <begin position="143"/>
        <end position="162"/>
    </location>
</feature>
<dbReference type="InterPro" id="IPR043128">
    <property type="entry name" value="Rev_trsase/Diguanyl_cyclase"/>
</dbReference>
<dbReference type="InterPro" id="IPR000160">
    <property type="entry name" value="GGDEF_dom"/>
</dbReference>
<keyword evidence="1" id="KW-1133">Transmembrane helix</keyword>
<feature type="transmembrane region" description="Helical" evidence="1">
    <location>
        <begin position="6"/>
        <end position="23"/>
    </location>
</feature>
<dbReference type="Proteomes" id="UP000461880">
    <property type="component" value="Unassembled WGS sequence"/>
</dbReference>
<dbReference type="NCBIfam" id="TIGR00254">
    <property type="entry name" value="GGDEF"/>
    <property type="match status" value="1"/>
</dbReference>
<evidence type="ECO:0000313" key="3">
    <source>
        <dbReference type="EMBL" id="MSS59848.1"/>
    </source>
</evidence>
<evidence type="ECO:0000259" key="2">
    <source>
        <dbReference type="PROSITE" id="PS50887"/>
    </source>
</evidence>
<dbReference type="Pfam" id="PF00990">
    <property type="entry name" value="GGDEF"/>
    <property type="match status" value="1"/>
</dbReference>
<dbReference type="GO" id="GO:0043709">
    <property type="term" value="P:cell adhesion involved in single-species biofilm formation"/>
    <property type="evidence" value="ECO:0007669"/>
    <property type="project" value="TreeGrafter"/>
</dbReference>
<dbReference type="Gene3D" id="3.30.70.270">
    <property type="match status" value="1"/>
</dbReference>
<evidence type="ECO:0000256" key="1">
    <source>
        <dbReference type="SAM" id="Phobius"/>
    </source>
</evidence>
<reference evidence="3 4" key="1">
    <citation type="submission" date="2019-08" db="EMBL/GenBank/DDBJ databases">
        <title>In-depth cultivation of the pig gut microbiome towards novel bacterial diversity and tailored functional studies.</title>
        <authorList>
            <person name="Wylensek D."/>
            <person name="Hitch T.C.A."/>
            <person name="Clavel T."/>
        </authorList>
    </citation>
    <scope>NUCLEOTIDE SEQUENCE [LARGE SCALE GENOMIC DNA]</scope>
    <source>
        <strain evidence="3 4">Oil+RF-744-GAM-WT-6</strain>
    </source>
</reference>
<sequence length="374" mass="43149">MELPAWAYLNSYTILLAAMLLHTSLSASRSESNRAYLRFLIVLISLLIMDSFSRLAVTQKDFIYCLMRAGNFYIFAVDPLGYLLALDYLNCFIQSPHSRSNLWRSMFLGFFLVNLAAVTISEVFHLGWFYYFENLKYHRGTFFLLRVFFGMMFALLFEYYAFSERRHIQPIYRRTLIAFPAIAILFGLMQTVFSGIQLQYNGLVFACIMLYIHIQSNDLTTDYLTGAGNRRRLDDVLTSLISSKVSFSAILIDLDSFKQINDTYGHKEGDSALQEVYHLLSETFGRKDTITRFGGDEFCIVSEINDPSQLDSKVAELRSAVKRFNDGKKKPYPIRFSIGYAVHDSVSSEDLSTFLKRIDSLMYEEKAIHHSRRS</sequence>
<dbReference type="GO" id="GO:0052621">
    <property type="term" value="F:diguanylate cyclase activity"/>
    <property type="evidence" value="ECO:0007669"/>
    <property type="project" value="TreeGrafter"/>
</dbReference>
<dbReference type="InterPro" id="IPR050469">
    <property type="entry name" value="Diguanylate_Cyclase"/>
</dbReference>
<feature type="transmembrane region" description="Helical" evidence="1">
    <location>
        <begin position="35"/>
        <end position="52"/>
    </location>
</feature>
<dbReference type="PROSITE" id="PS50887">
    <property type="entry name" value="GGDEF"/>
    <property type="match status" value="1"/>
</dbReference>
<name>A0A7X2NUP9_9FIRM</name>
<feature type="domain" description="GGDEF" evidence="2">
    <location>
        <begin position="245"/>
        <end position="374"/>
    </location>
</feature>
<dbReference type="PANTHER" id="PTHR45138:SF9">
    <property type="entry name" value="DIGUANYLATE CYCLASE DGCM-RELATED"/>
    <property type="match status" value="1"/>
</dbReference>
<dbReference type="EMBL" id="VUMN01000061">
    <property type="protein sequence ID" value="MSS59848.1"/>
    <property type="molecule type" value="Genomic_DNA"/>
</dbReference>
<gene>
    <name evidence="3" type="ORF">FYJ51_13205</name>
</gene>
<feature type="transmembrane region" description="Helical" evidence="1">
    <location>
        <begin position="174"/>
        <end position="192"/>
    </location>
</feature>
<comment type="caution">
    <text evidence="3">The sequence shown here is derived from an EMBL/GenBank/DDBJ whole genome shotgun (WGS) entry which is preliminary data.</text>
</comment>
<proteinExistence type="predicted"/>
<organism evidence="3 4">
    <name type="scientific">Stecheria intestinalis</name>
    <dbReference type="NCBI Taxonomy" id="2606630"/>
    <lineage>
        <taxon>Bacteria</taxon>
        <taxon>Bacillati</taxon>
        <taxon>Bacillota</taxon>
        <taxon>Erysipelotrichia</taxon>
        <taxon>Erysipelotrichales</taxon>
        <taxon>Erysipelotrichaceae</taxon>
        <taxon>Stecheria</taxon>
    </lineage>
</organism>
<dbReference type="GO" id="GO:0005886">
    <property type="term" value="C:plasma membrane"/>
    <property type="evidence" value="ECO:0007669"/>
    <property type="project" value="TreeGrafter"/>
</dbReference>
<protein>
    <submittedName>
        <fullName evidence="3">GGDEF domain-containing protein</fullName>
    </submittedName>
</protein>
<keyword evidence="1" id="KW-0812">Transmembrane</keyword>
<keyword evidence="4" id="KW-1185">Reference proteome</keyword>
<evidence type="ECO:0000313" key="4">
    <source>
        <dbReference type="Proteomes" id="UP000461880"/>
    </source>
</evidence>
<feature type="transmembrane region" description="Helical" evidence="1">
    <location>
        <begin position="105"/>
        <end position="131"/>
    </location>
</feature>